<dbReference type="EMBL" id="UPTC01000567">
    <property type="protein sequence ID" value="VBB29233.1"/>
    <property type="molecule type" value="Genomic_DNA"/>
</dbReference>
<feature type="region of interest" description="Disordered" evidence="1">
    <location>
        <begin position="579"/>
        <end position="619"/>
    </location>
</feature>
<dbReference type="AlphaFoldDB" id="A0A498SBU7"/>
<keyword evidence="3" id="KW-1185">Reference proteome</keyword>
<proteinExistence type="predicted"/>
<dbReference type="Proteomes" id="UP000276991">
    <property type="component" value="Unassembled WGS sequence"/>
</dbReference>
<feature type="compositionally biased region" description="Basic and acidic residues" evidence="1">
    <location>
        <begin position="513"/>
        <end position="524"/>
    </location>
</feature>
<organism evidence="2 3">
    <name type="scientific">Acanthocheilonema viteae</name>
    <name type="common">Filarial nematode worm</name>
    <name type="synonym">Dipetalonema viteae</name>
    <dbReference type="NCBI Taxonomy" id="6277"/>
    <lineage>
        <taxon>Eukaryota</taxon>
        <taxon>Metazoa</taxon>
        <taxon>Ecdysozoa</taxon>
        <taxon>Nematoda</taxon>
        <taxon>Chromadorea</taxon>
        <taxon>Rhabditida</taxon>
        <taxon>Spirurina</taxon>
        <taxon>Spiruromorpha</taxon>
        <taxon>Filarioidea</taxon>
        <taxon>Onchocercidae</taxon>
        <taxon>Acanthocheilonema</taxon>
    </lineage>
</organism>
<feature type="region of interest" description="Disordered" evidence="1">
    <location>
        <begin position="479"/>
        <end position="560"/>
    </location>
</feature>
<name>A0A498SBU7_ACAVI</name>
<evidence type="ECO:0000256" key="1">
    <source>
        <dbReference type="SAM" id="MobiDB-lite"/>
    </source>
</evidence>
<gene>
    <name evidence="2" type="ORF">NAV_LOCUS4038</name>
</gene>
<accession>A0A498SBU7</accession>
<feature type="compositionally biased region" description="Basic and acidic residues" evidence="1">
    <location>
        <begin position="483"/>
        <end position="504"/>
    </location>
</feature>
<evidence type="ECO:0000313" key="3">
    <source>
        <dbReference type="Proteomes" id="UP000276991"/>
    </source>
</evidence>
<reference evidence="2 3" key="1">
    <citation type="submission" date="2018-08" db="EMBL/GenBank/DDBJ databases">
        <authorList>
            <person name="Laetsch R D."/>
            <person name="Stevens L."/>
            <person name="Kumar S."/>
            <person name="Blaxter L. M."/>
        </authorList>
    </citation>
    <scope>NUCLEOTIDE SEQUENCE [LARGE SCALE GENOMIC DNA]</scope>
</reference>
<evidence type="ECO:0000313" key="2">
    <source>
        <dbReference type="EMBL" id="VBB29233.1"/>
    </source>
</evidence>
<protein>
    <submittedName>
        <fullName evidence="2">Uncharacterized protein</fullName>
    </submittedName>
</protein>
<sequence length="619" mass="71675">MPKGLNDDLEEGEICDDDEEFNINKSNVTEYSDVAINKRMNLTTKCFQSLHHANSESLHSDSLEIPNQLAIFPEINDDNLENKSEDFHNYEMDEEDDKKCFLDQRVIDDDQLDDELKVSNFQDELVEYQSNVDDESDDDDNDNSGFSDEIVCSDGIITANEFHQKMTALTMGTEHITNKSTMVHKDEMQEDLVEEVPVDDSWIFQSLDEPSRIVMQGNEAMDLCMPSESEGNLKEQLAGMDLSKFEVMIDVTVSGCLNCGETEARNVVRDENQMFHEGSNSQTKQITELEKKFAEEKEIYVRNMYSLLVTARAQIATLKKENKKLEMKLQGNCIMNCPKCKHQICLRNNSLKPKYIKVLKGRYAIEMLFDNLEKMEEWLAANYLDINPDGLPVVLELPQKPTLTSTNSLLAPKTNLIHDIQRNSDKITLTHLQQERRNRQPAEVANNFNEYSMKRYKKLNHVTRGKETQETSNASIVSSFCAKSEKRSHDRKRSESHKCKEQQCHRVLTTHISPDKLSDHDQRSHFSSSRSSSSHKSRRNTKLNPTKCMMSMSNRKVTDQEDQHIVIDGFRNRFEYRSPSAECRRRPVRSPVRNRRTEESSHQNYQNRSMPDRIKRNLE</sequence>
<dbReference type="OrthoDB" id="5855762at2759"/>
<feature type="compositionally biased region" description="Basic and acidic residues" evidence="1">
    <location>
        <begin position="610"/>
        <end position="619"/>
    </location>
</feature>